<evidence type="ECO:0000313" key="1">
    <source>
        <dbReference type="EMBL" id="KAJ7556665.1"/>
    </source>
</evidence>
<accession>A0ACC2DQY9</accession>
<dbReference type="Proteomes" id="UP001162992">
    <property type="component" value="Chromosome 5"/>
</dbReference>
<keyword evidence="2" id="KW-1185">Reference proteome</keyword>
<comment type="caution">
    <text evidence="1">The sequence shown here is derived from an EMBL/GenBank/DDBJ whole genome shotgun (WGS) entry which is preliminary data.</text>
</comment>
<organism evidence="1 2">
    <name type="scientific">Diphasiastrum complanatum</name>
    <name type="common">Issler's clubmoss</name>
    <name type="synonym">Lycopodium complanatum</name>
    <dbReference type="NCBI Taxonomy" id="34168"/>
    <lineage>
        <taxon>Eukaryota</taxon>
        <taxon>Viridiplantae</taxon>
        <taxon>Streptophyta</taxon>
        <taxon>Embryophyta</taxon>
        <taxon>Tracheophyta</taxon>
        <taxon>Lycopodiopsida</taxon>
        <taxon>Lycopodiales</taxon>
        <taxon>Lycopodiaceae</taxon>
        <taxon>Lycopodioideae</taxon>
        <taxon>Diphasiastrum</taxon>
    </lineage>
</organism>
<proteinExistence type="predicted"/>
<gene>
    <name evidence="1" type="ORF">O6H91_05G092700</name>
</gene>
<sequence>MITSTMRISFVTVLFAILGTRWAGAQKAFNIVNNCGQTVWPGTQPNSGKAVLSNGGFALPAGQSYMISAPSDWAGRFWGRTGCSFDRSGQGACVTGDCGNVLACNGAGGNAPVTLAEITLGSKDFYDISVVDGFNLPLSIAPIGGSGDCKAADCGANVNNVCPSELQVINNGQVVACNSACNKFNTPQYCCTGSFGTPSTCPPTDYSRIFKNACPNAYSYAYDDPSSTRTCGGPSGYIVTFCP</sequence>
<name>A0ACC2DQY9_DIPCM</name>
<reference evidence="2" key="1">
    <citation type="journal article" date="2024" name="Proc. Natl. Acad. Sci. U.S.A.">
        <title>Extraordinary preservation of gene collinearity over three hundred million years revealed in homosporous lycophytes.</title>
        <authorList>
            <person name="Li C."/>
            <person name="Wickell D."/>
            <person name="Kuo L.Y."/>
            <person name="Chen X."/>
            <person name="Nie B."/>
            <person name="Liao X."/>
            <person name="Peng D."/>
            <person name="Ji J."/>
            <person name="Jenkins J."/>
            <person name="Williams M."/>
            <person name="Shu S."/>
            <person name="Plott C."/>
            <person name="Barry K."/>
            <person name="Rajasekar S."/>
            <person name="Grimwood J."/>
            <person name="Han X."/>
            <person name="Sun S."/>
            <person name="Hou Z."/>
            <person name="He W."/>
            <person name="Dai G."/>
            <person name="Sun C."/>
            <person name="Schmutz J."/>
            <person name="Leebens-Mack J.H."/>
            <person name="Li F.W."/>
            <person name="Wang L."/>
        </authorList>
    </citation>
    <scope>NUCLEOTIDE SEQUENCE [LARGE SCALE GENOMIC DNA]</scope>
    <source>
        <strain evidence="2">cv. PW_Plant_1</strain>
    </source>
</reference>
<dbReference type="EMBL" id="CM055096">
    <property type="protein sequence ID" value="KAJ7556665.1"/>
    <property type="molecule type" value="Genomic_DNA"/>
</dbReference>
<protein>
    <submittedName>
        <fullName evidence="1">Uncharacterized protein</fullName>
    </submittedName>
</protein>
<evidence type="ECO:0000313" key="2">
    <source>
        <dbReference type="Proteomes" id="UP001162992"/>
    </source>
</evidence>